<evidence type="ECO:0000256" key="1">
    <source>
        <dbReference type="ARBA" id="ARBA00000677"/>
    </source>
</evidence>
<comment type="catalytic activity">
    <reaction evidence="1 8">
        <text>Cleavage of hydrophobic, N-terminal signal or leader sequences from secreted and periplasmic proteins.</text>
        <dbReference type="EC" id="3.4.21.89"/>
    </reaction>
</comment>
<dbReference type="GO" id="GO:0005886">
    <property type="term" value="C:plasma membrane"/>
    <property type="evidence" value="ECO:0007669"/>
    <property type="project" value="UniProtKB-SubCell"/>
</dbReference>
<reference evidence="11" key="1">
    <citation type="submission" date="2020-10" db="EMBL/GenBank/DDBJ databases">
        <authorList>
            <person name="Gilroy R."/>
        </authorList>
    </citation>
    <scope>NUCLEOTIDE SEQUENCE</scope>
    <source>
        <strain evidence="11">ChiGjej1B1-19959</strain>
    </source>
</reference>
<dbReference type="EMBL" id="DVMW01000036">
    <property type="protein sequence ID" value="HIU36158.1"/>
    <property type="molecule type" value="Genomic_DNA"/>
</dbReference>
<evidence type="ECO:0000256" key="9">
    <source>
        <dbReference type="RuleBase" id="RU362042"/>
    </source>
</evidence>
<feature type="active site" evidence="7">
    <location>
        <position position="57"/>
    </location>
</feature>
<dbReference type="GO" id="GO:0004252">
    <property type="term" value="F:serine-type endopeptidase activity"/>
    <property type="evidence" value="ECO:0007669"/>
    <property type="project" value="InterPro"/>
</dbReference>
<dbReference type="InterPro" id="IPR019533">
    <property type="entry name" value="Peptidase_S26"/>
</dbReference>
<name>A0A9D1IF75_9FIRM</name>
<feature type="transmembrane region" description="Helical" evidence="8">
    <location>
        <begin position="33"/>
        <end position="51"/>
    </location>
</feature>
<dbReference type="InterPro" id="IPR036286">
    <property type="entry name" value="LexA/Signal_pep-like_sf"/>
</dbReference>
<evidence type="ECO:0000259" key="10">
    <source>
        <dbReference type="Pfam" id="PF10502"/>
    </source>
</evidence>
<dbReference type="GO" id="GO:0009003">
    <property type="term" value="F:signal peptidase activity"/>
    <property type="evidence" value="ECO:0007669"/>
    <property type="project" value="UniProtKB-EC"/>
</dbReference>
<evidence type="ECO:0000256" key="6">
    <source>
        <dbReference type="ARBA" id="ARBA00022801"/>
    </source>
</evidence>
<dbReference type="EC" id="3.4.21.89" evidence="4 8"/>
<dbReference type="InterPro" id="IPR019757">
    <property type="entry name" value="Pept_S26A_signal_pept_1_Lys-AS"/>
</dbReference>
<dbReference type="Proteomes" id="UP000824071">
    <property type="component" value="Unassembled WGS sequence"/>
</dbReference>
<dbReference type="PROSITE" id="PS00760">
    <property type="entry name" value="SPASE_I_2"/>
    <property type="match status" value="1"/>
</dbReference>
<dbReference type="CDD" id="cd06530">
    <property type="entry name" value="S26_SPase_I"/>
    <property type="match status" value="1"/>
</dbReference>
<proteinExistence type="inferred from homology"/>
<reference evidence="11" key="2">
    <citation type="journal article" date="2021" name="PeerJ">
        <title>Extensive microbial diversity within the chicken gut microbiome revealed by metagenomics and culture.</title>
        <authorList>
            <person name="Gilroy R."/>
            <person name="Ravi A."/>
            <person name="Getino M."/>
            <person name="Pursley I."/>
            <person name="Horton D.L."/>
            <person name="Alikhan N.F."/>
            <person name="Baker D."/>
            <person name="Gharbi K."/>
            <person name="Hall N."/>
            <person name="Watson M."/>
            <person name="Adriaenssens E.M."/>
            <person name="Foster-Nyarko E."/>
            <person name="Jarju S."/>
            <person name="Secka A."/>
            <person name="Antonio M."/>
            <person name="Oren A."/>
            <person name="Chaudhuri R.R."/>
            <person name="La Ragione R."/>
            <person name="Hildebrand F."/>
            <person name="Pallen M.J."/>
        </authorList>
    </citation>
    <scope>NUCLEOTIDE SEQUENCE</scope>
    <source>
        <strain evidence="11">ChiGjej1B1-19959</strain>
    </source>
</reference>
<sequence length="195" mass="21768">MRKTEQFQVSYSELAAPRAVRGWGFLYEWLDSLVYAFLTILLVFTFAFRVVGVSGESMVPTLQNGDWLAVRAVNMTVERGDIVVITQPNELHEPIIKRVIALGGDTVDIDFTSGTVTVNGEVLSEPYIAEPTHRQFDLTFPLTVPQGFVFAMGDNRNNSLDSRSSTIGFVDERYILGVAEFRLFPVGEWGLEPNA</sequence>
<evidence type="ECO:0000256" key="5">
    <source>
        <dbReference type="ARBA" id="ARBA00022670"/>
    </source>
</evidence>
<evidence type="ECO:0000256" key="2">
    <source>
        <dbReference type="ARBA" id="ARBA00004401"/>
    </source>
</evidence>
<dbReference type="NCBIfam" id="TIGR02227">
    <property type="entry name" value="sigpep_I_bact"/>
    <property type="match status" value="1"/>
</dbReference>
<feature type="active site" evidence="7">
    <location>
        <position position="97"/>
    </location>
</feature>
<evidence type="ECO:0000256" key="4">
    <source>
        <dbReference type="ARBA" id="ARBA00013208"/>
    </source>
</evidence>
<keyword evidence="8" id="KW-0812">Transmembrane</keyword>
<dbReference type="Gene3D" id="2.10.109.10">
    <property type="entry name" value="Umud Fragment, subunit A"/>
    <property type="match status" value="1"/>
</dbReference>
<dbReference type="PROSITE" id="PS00501">
    <property type="entry name" value="SPASE_I_1"/>
    <property type="match status" value="1"/>
</dbReference>
<dbReference type="AlphaFoldDB" id="A0A9D1IF75"/>
<keyword evidence="8" id="KW-0472">Membrane</keyword>
<keyword evidence="5 8" id="KW-0645">Protease</keyword>
<dbReference type="InterPro" id="IPR000223">
    <property type="entry name" value="Pept_S26A_signal_pept_1"/>
</dbReference>
<dbReference type="InterPro" id="IPR019756">
    <property type="entry name" value="Pept_S26A_signal_pept_1_Ser-AS"/>
</dbReference>
<protein>
    <recommendedName>
        <fullName evidence="4 8">Signal peptidase I</fullName>
        <ecNumber evidence="4 8">3.4.21.89</ecNumber>
    </recommendedName>
</protein>
<evidence type="ECO:0000313" key="11">
    <source>
        <dbReference type="EMBL" id="HIU36158.1"/>
    </source>
</evidence>
<keyword evidence="8" id="KW-1133">Transmembrane helix</keyword>
<accession>A0A9D1IF75</accession>
<comment type="subcellular location">
    <subcellularLocation>
        <location evidence="2">Cell membrane</location>
        <topology evidence="2">Single-pass type II membrane protein</topology>
    </subcellularLocation>
    <subcellularLocation>
        <location evidence="9">Membrane</location>
        <topology evidence="9">Single-pass type II membrane protein</topology>
    </subcellularLocation>
</comment>
<dbReference type="PRINTS" id="PR00727">
    <property type="entry name" value="LEADERPTASE"/>
</dbReference>
<gene>
    <name evidence="11" type="primary">lepB</name>
    <name evidence="11" type="ORF">IAC53_06115</name>
</gene>
<evidence type="ECO:0000313" key="12">
    <source>
        <dbReference type="Proteomes" id="UP000824071"/>
    </source>
</evidence>
<feature type="domain" description="Peptidase S26" evidence="10">
    <location>
        <begin position="27"/>
        <end position="183"/>
    </location>
</feature>
<comment type="similarity">
    <text evidence="3 9">Belongs to the peptidase S26 family.</text>
</comment>
<comment type="caution">
    <text evidence="11">The sequence shown here is derived from an EMBL/GenBank/DDBJ whole genome shotgun (WGS) entry which is preliminary data.</text>
</comment>
<dbReference type="Pfam" id="PF10502">
    <property type="entry name" value="Peptidase_S26"/>
    <property type="match status" value="1"/>
</dbReference>
<dbReference type="PANTHER" id="PTHR43390:SF1">
    <property type="entry name" value="CHLOROPLAST PROCESSING PEPTIDASE"/>
    <property type="match status" value="1"/>
</dbReference>
<evidence type="ECO:0000256" key="7">
    <source>
        <dbReference type="PIRSR" id="PIRSR600223-1"/>
    </source>
</evidence>
<dbReference type="PANTHER" id="PTHR43390">
    <property type="entry name" value="SIGNAL PEPTIDASE I"/>
    <property type="match status" value="1"/>
</dbReference>
<keyword evidence="6 8" id="KW-0378">Hydrolase</keyword>
<evidence type="ECO:0000256" key="8">
    <source>
        <dbReference type="RuleBase" id="RU003993"/>
    </source>
</evidence>
<dbReference type="SUPFAM" id="SSF51306">
    <property type="entry name" value="LexA/Signal peptidase"/>
    <property type="match status" value="1"/>
</dbReference>
<dbReference type="GO" id="GO:0006465">
    <property type="term" value="P:signal peptide processing"/>
    <property type="evidence" value="ECO:0007669"/>
    <property type="project" value="InterPro"/>
</dbReference>
<evidence type="ECO:0000256" key="3">
    <source>
        <dbReference type="ARBA" id="ARBA00009370"/>
    </source>
</evidence>
<organism evidence="11 12">
    <name type="scientific">Candidatus Fimenecus excrementigallinarum</name>
    <dbReference type="NCBI Taxonomy" id="2840816"/>
    <lineage>
        <taxon>Bacteria</taxon>
        <taxon>Bacillati</taxon>
        <taxon>Bacillota</taxon>
        <taxon>Clostridia</taxon>
        <taxon>Candidatus Fimenecus</taxon>
    </lineage>
</organism>